<dbReference type="RefSeq" id="WP_138209284.1">
    <property type="nucleotide sequence ID" value="NZ_CBCRUQ010000009.1"/>
</dbReference>
<evidence type="ECO:0000256" key="4">
    <source>
        <dbReference type="ARBA" id="ARBA00022840"/>
    </source>
</evidence>
<feature type="transmembrane region" description="Helical" evidence="7">
    <location>
        <begin position="281"/>
        <end position="311"/>
    </location>
</feature>
<evidence type="ECO:0000259" key="8">
    <source>
        <dbReference type="PROSITE" id="PS50893"/>
    </source>
</evidence>
<dbReference type="InterPro" id="IPR017871">
    <property type="entry name" value="ABC_transporter-like_CS"/>
</dbReference>
<feature type="transmembrane region" description="Helical" evidence="7">
    <location>
        <begin position="167"/>
        <end position="185"/>
    </location>
</feature>
<keyword evidence="2 7" id="KW-0812">Transmembrane</keyword>
<keyword evidence="6 7" id="KW-0472">Membrane</keyword>
<dbReference type="KEGG" id="hhw:NCTC503_00488"/>
<dbReference type="InterPro" id="IPR039421">
    <property type="entry name" value="Type_1_exporter"/>
</dbReference>
<evidence type="ECO:0000256" key="5">
    <source>
        <dbReference type="ARBA" id="ARBA00022989"/>
    </source>
</evidence>
<dbReference type="InterPro" id="IPR011527">
    <property type="entry name" value="ABC1_TM_dom"/>
</dbReference>
<dbReference type="Proteomes" id="UP000308489">
    <property type="component" value="Chromosome 1"/>
</dbReference>
<dbReference type="Gene3D" id="1.20.1560.10">
    <property type="entry name" value="ABC transporter type 1, transmembrane domain"/>
    <property type="match status" value="1"/>
</dbReference>
<keyword evidence="10" id="KW-0378">Hydrolase</keyword>
<dbReference type="PANTHER" id="PTHR43394:SF1">
    <property type="entry name" value="ATP-BINDING CASSETTE SUB-FAMILY B MEMBER 10, MITOCHONDRIAL"/>
    <property type="match status" value="1"/>
</dbReference>
<evidence type="ECO:0000313" key="10">
    <source>
        <dbReference type="EMBL" id="VTQ84150.1"/>
    </source>
</evidence>
<feature type="transmembrane region" description="Helical" evidence="7">
    <location>
        <begin position="252"/>
        <end position="275"/>
    </location>
</feature>
<reference evidence="10 11" key="1">
    <citation type="submission" date="2019-05" db="EMBL/GenBank/DDBJ databases">
        <authorList>
            <consortium name="Pathogen Informatics"/>
        </authorList>
    </citation>
    <scope>NUCLEOTIDE SEQUENCE [LARGE SCALE GENOMIC DNA]</scope>
    <source>
        <strain evidence="10 11">NCTC503</strain>
    </source>
</reference>
<proteinExistence type="predicted"/>
<evidence type="ECO:0000256" key="6">
    <source>
        <dbReference type="ARBA" id="ARBA00023136"/>
    </source>
</evidence>
<sequence>MELQGKDYTIKDIILIQFKYSPLNAMIMALQVIIESIVPSLQILVTAKFLDTAILVVSGKGNLRDIFMPLSIIIIFIAYNWISKQVVKFTEVRLELKLRGKLRVAITEKRAKLKYSYVENQDSWDLISRVSENPETKCKDAYKEVLAILSIILRIIGLLFVLATKVWWTPIVILLISIPLFYLSLKGGKAGYEAGRQVSKHQRKAQYLSEVLLGREAVDERSLFGYTSKVNKKWWEQYETARKSEYKVLLKYFIRMKASGIITTIISTLTVLVLIKPLQSGLITIGMFISIVNGTFNLISLTSWQITYYLYKLAESKEYLKDLSKFIILEETEEAIDKPSKNISELKSLEFKNVSFKYPNTNNYILKNLSFTIEEGKHYSFVGINGAGKTTITKLITGLYEDFEGDILINGINIKEYSHSDFKALCSVVYQDFAKYFISFKDNIALGNILDMGNEINEENIDKAIKTIELDNVVRELPKGVETSLGKIKSDGVDISGGEWQRIAMARSIISKAPLRILDEPTAALDPISESNVYEKFKEISRGGTTIFISHRLGSTKLADEIFVIGNGTIIEKGSHEELMNIKGSYEKMYESQRSWYV</sequence>
<evidence type="ECO:0000256" key="2">
    <source>
        <dbReference type="ARBA" id="ARBA00022692"/>
    </source>
</evidence>
<dbReference type="PANTHER" id="PTHR43394">
    <property type="entry name" value="ATP-DEPENDENT PERMEASE MDL1, MITOCHONDRIAL"/>
    <property type="match status" value="1"/>
</dbReference>
<evidence type="ECO:0000256" key="3">
    <source>
        <dbReference type="ARBA" id="ARBA00022741"/>
    </source>
</evidence>
<dbReference type="GO" id="GO:0016887">
    <property type="term" value="F:ATP hydrolysis activity"/>
    <property type="evidence" value="ECO:0007669"/>
    <property type="project" value="InterPro"/>
</dbReference>
<dbReference type="SMART" id="SM00382">
    <property type="entry name" value="AAA"/>
    <property type="match status" value="1"/>
</dbReference>
<accession>A0A4U9R634</accession>
<keyword evidence="4" id="KW-0067">ATP-binding</keyword>
<dbReference type="PROSITE" id="PS50893">
    <property type="entry name" value="ABC_TRANSPORTER_2"/>
    <property type="match status" value="1"/>
</dbReference>
<dbReference type="SUPFAM" id="SSF52540">
    <property type="entry name" value="P-loop containing nucleoside triphosphate hydrolases"/>
    <property type="match status" value="1"/>
</dbReference>
<dbReference type="AlphaFoldDB" id="A0A4U9R634"/>
<dbReference type="EMBL" id="LR590481">
    <property type="protein sequence ID" value="VTQ84150.1"/>
    <property type="molecule type" value="Genomic_DNA"/>
</dbReference>
<evidence type="ECO:0000259" key="9">
    <source>
        <dbReference type="PROSITE" id="PS50929"/>
    </source>
</evidence>
<dbReference type="PROSITE" id="PS00211">
    <property type="entry name" value="ABC_TRANSPORTER_1"/>
    <property type="match status" value="1"/>
</dbReference>
<gene>
    <name evidence="10" type="primary">msbA_2</name>
    <name evidence="10" type="ORF">NCTC503_00488</name>
</gene>
<feature type="domain" description="ABC transmembrane type-1" evidence="9">
    <location>
        <begin position="33"/>
        <end position="300"/>
    </location>
</feature>
<dbReference type="EC" id="3.6.3.-" evidence="10"/>
<feature type="transmembrane region" description="Helical" evidence="7">
    <location>
        <begin position="66"/>
        <end position="83"/>
    </location>
</feature>
<dbReference type="PROSITE" id="PS50929">
    <property type="entry name" value="ABC_TM1F"/>
    <property type="match status" value="1"/>
</dbReference>
<feature type="transmembrane region" description="Helical" evidence="7">
    <location>
        <begin position="145"/>
        <end position="161"/>
    </location>
</feature>
<protein>
    <submittedName>
        <fullName evidence="10">ABC-type multidrug transport system, ATPase and permease component</fullName>
        <ecNumber evidence="10">3.6.3.-</ecNumber>
    </submittedName>
</protein>
<keyword evidence="3" id="KW-0547">Nucleotide-binding</keyword>
<dbReference type="GO" id="GO:0015421">
    <property type="term" value="F:ABC-type oligopeptide transporter activity"/>
    <property type="evidence" value="ECO:0007669"/>
    <property type="project" value="TreeGrafter"/>
</dbReference>
<name>A0A4U9R634_HATHI</name>
<organism evidence="10 11">
    <name type="scientific">Hathewaya histolytica</name>
    <name type="common">Clostridium histolyticum</name>
    <dbReference type="NCBI Taxonomy" id="1498"/>
    <lineage>
        <taxon>Bacteria</taxon>
        <taxon>Bacillati</taxon>
        <taxon>Bacillota</taxon>
        <taxon>Clostridia</taxon>
        <taxon>Eubacteriales</taxon>
        <taxon>Clostridiaceae</taxon>
        <taxon>Hathewaya</taxon>
    </lineage>
</organism>
<dbReference type="InterPro" id="IPR027417">
    <property type="entry name" value="P-loop_NTPase"/>
</dbReference>
<keyword evidence="11" id="KW-1185">Reference proteome</keyword>
<dbReference type="InterPro" id="IPR003593">
    <property type="entry name" value="AAA+_ATPase"/>
</dbReference>
<feature type="domain" description="ABC transporter" evidence="8">
    <location>
        <begin position="349"/>
        <end position="592"/>
    </location>
</feature>
<evidence type="ECO:0000313" key="11">
    <source>
        <dbReference type="Proteomes" id="UP000308489"/>
    </source>
</evidence>
<dbReference type="Gene3D" id="3.40.50.300">
    <property type="entry name" value="P-loop containing nucleotide triphosphate hydrolases"/>
    <property type="match status" value="1"/>
</dbReference>
<dbReference type="Pfam" id="PF00005">
    <property type="entry name" value="ABC_tran"/>
    <property type="match status" value="1"/>
</dbReference>
<evidence type="ECO:0000256" key="7">
    <source>
        <dbReference type="SAM" id="Phobius"/>
    </source>
</evidence>
<evidence type="ECO:0000256" key="1">
    <source>
        <dbReference type="ARBA" id="ARBA00004651"/>
    </source>
</evidence>
<dbReference type="OrthoDB" id="2328604at2"/>
<dbReference type="InterPro" id="IPR003439">
    <property type="entry name" value="ABC_transporter-like_ATP-bd"/>
</dbReference>
<dbReference type="SUPFAM" id="SSF90123">
    <property type="entry name" value="ABC transporter transmembrane region"/>
    <property type="match status" value="1"/>
</dbReference>
<dbReference type="InterPro" id="IPR036640">
    <property type="entry name" value="ABC1_TM_sf"/>
</dbReference>
<keyword evidence="5 7" id="KW-1133">Transmembrane helix</keyword>
<feature type="transmembrane region" description="Helical" evidence="7">
    <location>
        <begin position="21"/>
        <end position="46"/>
    </location>
</feature>
<dbReference type="GO" id="GO:0005886">
    <property type="term" value="C:plasma membrane"/>
    <property type="evidence" value="ECO:0007669"/>
    <property type="project" value="UniProtKB-SubCell"/>
</dbReference>
<dbReference type="GO" id="GO:0005524">
    <property type="term" value="F:ATP binding"/>
    <property type="evidence" value="ECO:0007669"/>
    <property type="project" value="UniProtKB-KW"/>
</dbReference>
<comment type="subcellular location">
    <subcellularLocation>
        <location evidence="1">Cell membrane</location>
        <topology evidence="1">Multi-pass membrane protein</topology>
    </subcellularLocation>
</comment>